<protein>
    <submittedName>
        <fullName evidence="8">AfsR/SARP family transcriptional regulator</fullName>
    </submittedName>
</protein>
<reference evidence="8 9" key="1">
    <citation type="submission" date="2022-11" db="EMBL/GenBank/DDBJ databases">
        <title>Nonomuraea corallina sp. nov., a new species of the genus Nonomuraea isolated from sea side sediment in Thai sea.</title>
        <authorList>
            <person name="Ngamcharungchit C."/>
            <person name="Matsumoto A."/>
            <person name="Suriyachadkun C."/>
            <person name="Panbangred W."/>
            <person name="Inahashi Y."/>
            <person name="Intra B."/>
        </authorList>
    </citation>
    <scope>NUCLEOTIDE SEQUENCE [LARGE SCALE GENOMIC DNA]</scope>
    <source>
        <strain evidence="8 9">DSM 43553</strain>
    </source>
</reference>
<accession>A0ABT4TAZ6</accession>
<dbReference type="PROSITE" id="PS51755">
    <property type="entry name" value="OMPR_PHOB"/>
    <property type="match status" value="1"/>
</dbReference>
<evidence type="ECO:0000256" key="4">
    <source>
        <dbReference type="ARBA" id="ARBA00023163"/>
    </source>
</evidence>
<dbReference type="Pfam" id="PF00486">
    <property type="entry name" value="Trans_reg_C"/>
    <property type="match status" value="1"/>
</dbReference>
<dbReference type="PANTHER" id="PTHR35807">
    <property type="entry name" value="TRANSCRIPTIONAL REGULATOR REDD-RELATED"/>
    <property type="match status" value="1"/>
</dbReference>
<dbReference type="Proteomes" id="UP001212498">
    <property type="component" value="Unassembled WGS sequence"/>
</dbReference>
<feature type="DNA-binding region" description="OmpR/PhoB-type" evidence="5">
    <location>
        <begin position="1"/>
        <end position="90"/>
    </location>
</feature>
<dbReference type="Pfam" id="PF03704">
    <property type="entry name" value="BTAD"/>
    <property type="match status" value="1"/>
</dbReference>
<dbReference type="SMART" id="SM01043">
    <property type="entry name" value="BTAD"/>
    <property type="match status" value="1"/>
</dbReference>
<dbReference type="RefSeq" id="WP_187281598.1">
    <property type="nucleotide sequence ID" value="NZ_BAABFD010000006.1"/>
</dbReference>
<gene>
    <name evidence="8" type="ORF">OUY24_39130</name>
</gene>
<sequence>MQFGILGALEVVSQGQRLPVRSAKQRTLLALLLCHRGRVVRSDALIDALWGGEAADAGHRRLRLQLFRLRRTLGPEAEIVHDSAGYLLRVPPGAVDAWRFEELVKEGRQAFKSGDVGKGGELLRAALGLWRGQALSGLDDLPLLHAQATRLEEERLAALADRVDADLRLHRHADLVGELTGLVREHPLRERFRGQLMLALYRAGRQAEALEVYRDGWHILTNDLGLEPSPELRRLEAAILTSDASLTLTRADHHHRPTRRPTSGCPHCARRPR</sequence>
<keyword evidence="9" id="KW-1185">Reference proteome</keyword>
<dbReference type="SUPFAM" id="SSF48452">
    <property type="entry name" value="TPR-like"/>
    <property type="match status" value="1"/>
</dbReference>
<evidence type="ECO:0000256" key="1">
    <source>
        <dbReference type="ARBA" id="ARBA00005820"/>
    </source>
</evidence>
<evidence type="ECO:0000313" key="9">
    <source>
        <dbReference type="Proteomes" id="UP001212498"/>
    </source>
</evidence>
<evidence type="ECO:0000256" key="6">
    <source>
        <dbReference type="SAM" id="MobiDB-lite"/>
    </source>
</evidence>
<organism evidence="8 9">
    <name type="scientific">Nonomuraea ferruginea</name>
    <dbReference type="NCBI Taxonomy" id="46174"/>
    <lineage>
        <taxon>Bacteria</taxon>
        <taxon>Bacillati</taxon>
        <taxon>Actinomycetota</taxon>
        <taxon>Actinomycetes</taxon>
        <taxon>Streptosporangiales</taxon>
        <taxon>Streptosporangiaceae</taxon>
        <taxon>Nonomuraea</taxon>
    </lineage>
</organism>
<dbReference type="InterPro" id="IPR001867">
    <property type="entry name" value="OmpR/PhoB-type_DNA-bd"/>
</dbReference>
<comment type="caution">
    <text evidence="8">The sequence shown here is derived from an EMBL/GenBank/DDBJ whole genome shotgun (WGS) entry which is preliminary data.</text>
</comment>
<comment type="similarity">
    <text evidence="1">Belongs to the AfsR/DnrI/RedD regulatory family.</text>
</comment>
<dbReference type="SUPFAM" id="SSF46894">
    <property type="entry name" value="C-terminal effector domain of the bipartite response regulators"/>
    <property type="match status" value="1"/>
</dbReference>
<evidence type="ECO:0000313" key="8">
    <source>
        <dbReference type="EMBL" id="MDA0646678.1"/>
    </source>
</evidence>
<dbReference type="Gene3D" id="1.10.10.10">
    <property type="entry name" value="Winged helix-like DNA-binding domain superfamily/Winged helix DNA-binding domain"/>
    <property type="match status" value="1"/>
</dbReference>
<dbReference type="InterPro" id="IPR011990">
    <property type="entry name" value="TPR-like_helical_dom_sf"/>
</dbReference>
<feature type="domain" description="OmpR/PhoB-type" evidence="7">
    <location>
        <begin position="1"/>
        <end position="90"/>
    </location>
</feature>
<dbReference type="InterPro" id="IPR005158">
    <property type="entry name" value="BTAD"/>
</dbReference>
<proteinExistence type="inferred from homology"/>
<dbReference type="SMART" id="SM00862">
    <property type="entry name" value="Trans_reg_C"/>
    <property type="match status" value="1"/>
</dbReference>
<dbReference type="InterPro" id="IPR016032">
    <property type="entry name" value="Sig_transdc_resp-reg_C-effctor"/>
</dbReference>
<evidence type="ECO:0000256" key="3">
    <source>
        <dbReference type="ARBA" id="ARBA00023125"/>
    </source>
</evidence>
<keyword evidence="3 5" id="KW-0238">DNA-binding</keyword>
<name>A0ABT4TAZ6_9ACTN</name>
<keyword evidence="2" id="KW-0805">Transcription regulation</keyword>
<keyword evidence="4" id="KW-0804">Transcription</keyword>
<evidence type="ECO:0000256" key="5">
    <source>
        <dbReference type="PROSITE-ProRule" id="PRU01091"/>
    </source>
</evidence>
<feature type="region of interest" description="Disordered" evidence="6">
    <location>
        <begin position="248"/>
        <end position="273"/>
    </location>
</feature>
<evidence type="ECO:0000259" key="7">
    <source>
        <dbReference type="PROSITE" id="PS51755"/>
    </source>
</evidence>
<evidence type="ECO:0000256" key="2">
    <source>
        <dbReference type="ARBA" id="ARBA00023015"/>
    </source>
</evidence>
<dbReference type="PANTHER" id="PTHR35807:SF1">
    <property type="entry name" value="TRANSCRIPTIONAL REGULATOR REDD"/>
    <property type="match status" value="1"/>
</dbReference>
<dbReference type="InterPro" id="IPR051677">
    <property type="entry name" value="AfsR-DnrI-RedD_regulator"/>
</dbReference>
<dbReference type="CDD" id="cd15831">
    <property type="entry name" value="BTAD"/>
    <property type="match status" value="1"/>
</dbReference>
<dbReference type="EMBL" id="JAPNUD010000215">
    <property type="protein sequence ID" value="MDA0646678.1"/>
    <property type="molecule type" value="Genomic_DNA"/>
</dbReference>
<dbReference type="Gene3D" id="1.25.40.10">
    <property type="entry name" value="Tetratricopeptide repeat domain"/>
    <property type="match status" value="1"/>
</dbReference>
<dbReference type="InterPro" id="IPR036388">
    <property type="entry name" value="WH-like_DNA-bd_sf"/>
</dbReference>